<dbReference type="RefSeq" id="WP_378241829.1">
    <property type="nucleotide sequence ID" value="NZ_JBHRWK010000044.1"/>
</dbReference>
<comment type="caution">
    <text evidence="1">The sequence shown here is derived from an EMBL/GenBank/DDBJ whole genome shotgun (WGS) entry which is preliminary data.</text>
</comment>
<protein>
    <submittedName>
        <fullName evidence="1">Uncharacterized protein</fullName>
    </submittedName>
</protein>
<evidence type="ECO:0000313" key="1">
    <source>
        <dbReference type="EMBL" id="MFC3453061.1"/>
    </source>
</evidence>
<gene>
    <name evidence="1" type="ORF">ACFOSH_26800</name>
</gene>
<reference evidence="2" key="1">
    <citation type="journal article" date="2019" name="Int. J. Syst. Evol. Microbiol.">
        <title>The Global Catalogue of Microorganisms (GCM) 10K type strain sequencing project: providing services to taxonomists for standard genome sequencing and annotation.</title>
        <authorList>
            <consortium name="The Broad Institute Genomics Platform"/>
            <consortium name="The Broad Institute Genome Sequencing Center for Infectious Disease"/>
            <person name="Wu L."/>
            <person name="Ma J."/>
        </authorList>
    </citation>
    <scope>NUCLEOTIDE SEQUENCE [LARGE SCALE GENOMIC DNA]</scope>
    <source>
        <strain evidence="2">CGMCC 4.7676</strain>
    </source>
</reference>
<dbReference type="EMBL" id="JBHRWK010000044">
    <property type="protein sequence ID" value="MFC3453061.1"/>
    <property type="molecule type" value="Genomic_DNA"/>
</dbReference>
<sequence>MSLRSTDDGGYAALVFLVCRAADDPDRYLGLLRDWSSIHDVTGRYLGVITPMVKGSILVGGPYPGGRWAAVPDLALFGERDRLRAVSSRSVRLVKGDPPGKVFAAPYPVDSDQRHETALSTVVSELQTFFGIAESMVPCAVVVSLQERTALAVELPGSTTVYQLLKSIKSRIEPLATEINRKEAELAKMKIGGVTVSKLERFERAVGGIHREWDHHRASIARRLAEAASGRGSEERSLCEWLAVRLESPERLTDEEELMARRLLDLMHTGKFGTPRLVRRVLKKLRSGYPRGNPRYEGMVKGTAAENPGFLAELRKLKAELVALHSGFRISDATLAVGEELGLENAGTTGLLEWRQFQWPVTVLARPSRSPFAARLGRA</sequence>
<dbReference type="Proteomes" id="UP001595645">
    <property type="component" value="Unassembled WGS sequence"/>
</dbReference>
<organism evidence="1 2">
    <name type="scientific">Amycolatopsis speibonae</name>
    <dbReference type="NCBI Taxonomy" id="1450224"/>
    <lineage>
        <taxon>Bacteria</taxon>
        <taxon>Bacillati</taxon>
        <taxon>Actinomycetota</taxon>
        <taxon>Actinomycetes</taxon>
        <taxon>Pseudonocardiales</taxon>
        <taxon>Pseudonocardiaceae</taxon>
        <taxon>Amycolatopsis</taxon>
    </lineage>
</organism>
<evidence type="ECO:0000313" key="2">
    <source>
        <dbReference type="Proteomes" id="UP001595645"/>
    </source>
</evidence>
<keyword evidence="2" id="KW-1185">Reference proteome</keyword>
<accession>A0ABV7P5M3</accession>
<name>A0ABV7P5M3_9PSEU</name>
<proteinExistence type="predicted"/>